<dbReference type="OrthoDB" id="3297400at2"/>
<name>A0A5S4H7L7_9ACTN</name>
<dbReference type="EMBL" id="VCKZ01000036">
    <property type="protein sequence ID" value="TMR40972.1"/>
    <property type="molecule type" value="Genomic_DNA"/>
</dbReference>
<keyword evidence="3" id="KW-1185">Reference proteome</keyword>
<dbReference type="InterPro" id="IPR036513">
    <property type="entry name" value="STAS_dom_sf"/>
</dbReference>
<evidence type="ECO:0000259" key="1">
    <source>
        <dbReference type="PROSITE" id="PS50801"/>
    </source>
</evidence>
<dbReference type="SUPFAM" id="SSF52091">
    <property type="entry name" value="SpoIIaa-like"/>
    <property type="match status" value="1"/>
</dbReference>
<gene>
    <name evidence="2" type="ORF">ETD96_08080</name>
</gene>
<sequence length="202" mass="20785">MLRVTAVAVCRAAPDPGGVNAYAPGRAAMTAFESSPPASVPPETRAIPDTAADDRVRAGAQVSLRRTDVECGAGSTAMLLALAGEIDASNSDWLAVRLSTIITSASAGHAGTAPSSGVVIDLTRLRFCDAGGITALVKAFKHARDQRLALSLAGATGRVDRVLRITGIDDVIALHPEPADALAALRRRDDRTAQRPEGAPDG</sequence>
<dbReference type="PANTHER" id="PTHR33495">
    <property type="entry name" value="ANTI-SIGMA FACTOR ANTAGONIST TM_1081-RELATED-RELATED"/>
    <property type="match status" value="1"/>
</dbReference>
<proteinExistence type="predicted"/>
<reference evidence="2 3" key="1">
    <citation type="submission" date="2019-05" db="EMBL/GenBank/DDBJ databases">
        <title>Draft genome sequence of Actinomadura geliboluensis A8036.</title>
        <authorList>
            <person name="Saricaoglu S."/>
            <person name="Isik K."/>
        </authorList>
    </citation>
    <scope>NUCLEOTIDE SEQUENCE [LARGE SCALE GENOMIC DNA]</scope>
    <source>
        <strain evidence="2 3">A8036</strain>
    </source>
</reference>
<accession>A0A5S4H7L7</accession>
<dbReference type="Pfam" id="PF01740">
    <property type="entry name" value="STAS"/>
    <property type="match status" value="1"/>
</dbReference>
<dbReference type="InterPro" id="IPR002645">
    <property type="entry name" value="STAS_dom"/>
</dbReference>
<dbReference type="PANTHER" id="PTHR33495:SF2">
    <property type="entry name" value="ANTI-SIGMA FACTOR ANTAGONIST TM_1081-RELATED"/>
    <property type="match status" value="1"/>
</dbReference>
<dbReference type="AlphaFoldDB" id="A0A5S4H7L7"/>
<dbReference type="Proteomes" id="UP000305238">
    <property type="component" value="Unassembled WGS sequence"/>
</dbReference>
<feature type="domain" description="STAS" evidence="1">
    <location>
        <begin position="78"/>
        <end position="185"/>
    </location>
</feature>
<dbReference type="Gene3D" id="3.30.750.24">
    <property type="entry name" value="STAS domain"/>
    <property type="match status" value="1"/>
</dbReference>
<dbReference type="GO" id="GO:0043856">
    <property type="term" value="F:anti-sigma factor antagonist activity"/>
    <property type="evidence" value="ECO:0007669"/>
    <property type="project" value="TreeGrafter"/>
</dbReference>
<organism evidence="2 3">
    <name type="scientific">Actinomadura geliboluensis</name>
    <dbReference type="NCBI Taxonomy" id="882440"/>
    <lineage>
        <taxon>Bacteria</taxon>
        <taxon>Bacillati</taxon>
        <taxon>Actinomycetota</taxon>
        <taxon>Actinomycetes</taxon>
        <taxon>Streptosporangiales</taxon>
        <taxon>Thermomonosporaceae</taxon>
        <taxon>Actinomadura</taxon>
    </lineage>
</organism>
<evidence type="ECO:0000313" key="3">
    <source>
        <dbReference type="Proteomes" id="UP000305238"/>
    </source>
</evidence>
<evidence type="ECO:0000313" key="2">
    <source>
        <dbReference type="EMBL" id="TMR40972.1"/>
    </source>
</evidence>
<dbReference type="PROSITE" id="PS50801">
    <property type="entry name" value="STAS"/>
    <property type="match status" value="1"/>
</dbReference>
<protein>
    <submittedName>
        <fullName evidence="2">STAS domain-containing protein</fullName>
    </submittedName>
</protein>
<dbReference type="CDD" id="cd07043">
    <property type="entry name" value="STAS_anti-anti-sigma_factors"/>
    <property type="match status" value="1"/>
</dbReference>
<comment type="caution">
    <text evidence="2">The sequence shown here is derived from an EMBL/GenBank/DDBJ whole genome shotgun (WGS) entry which is preliminary data.</text>
</comment>